<sequence>MTNSSSPPKPDASPAAVAMSRGQIHELLWALAESHFRKAQALYKSSLTAQTENSANIHWQASIVAGLTCLYSVVKICEAPRSQAHYFGSNPVTGPDTEAKTRLRIASVLAEWCNDSQTRTADEQQGEEERQLTRALMAVPNADSYLPTRYAIIAAHCRLFVRRGEYKWAEQKLKSAYMDAQKRQQLKWAYHFVFEISKLYLACGNTRGSANVLQHSAAMARKSGDTAGEVVVSAELLGQLMQMRNWTAVDALTGRIDTLMTDQALAEISPVRTRYWALKAAAAIMVGNVAGAQAACDFAREALKEWQHVFARQLVQEYASHGGSIVAIANPHIPSISGGFMVRGGSYYELHAWVMLVSALSVSGDNKYEQFMEFLQRAFDGIVRGEADGFKRQLQQLKLHVLLHAVDAGLAALRVSEAKSTLDEVMAVVADSENHPSIGNPDESKLRRQKTVWRSNRDAITLRWAMYMHRTGEFEAAMQAYRCVVKNGASDLRYAAQINIAVMHLSAPMLTQESEMHVRQILHELSETTPNTSKEMVRAALLDFVQGIESKEPVKAKTHLLACMRTCNEIADAALQGWTLCLLGTLMLPTGQYGQTLKMCAAGQAIAQRANDLLQNAAAVGLLTHIERAVGDSERCTKLLEVDQRLLEEFNALIQHAA</sequence>
<dbReference type="InterPro" id="IPR019440">
    <property type="entry name" value="MAU2"/>
</dbReference>
<keyword evidence="7" id="KW-0131">Cell cycle</keyword>
<keyword evidence="4" id="KW-0498">Mitosis</keyword>
<protein>
    <recommendedName>
        <fullName evidence="10">Cohesin loading factor</fullName>
    </recommendedName>
</protein>
<comment type="caution">
    <text evidence="8">The sequence shown here is derived from an EMBL/GenBank/DDBJ whole genome shotgun (WGS) entry which is preliminary data.</text>
</comment>
<gene>
    <name evidence="8" type="ORF">EDC05_003011</name>
</gene>
<dbReference type="Proteomes" id="UP001151295">
    <property type="component" value="Unassembled WGS sequence"/>
</dbReference>
<evidence type="ECO:0000256" key="2">
    <source>
        <dbReference type="ARBA" id="ARBA00008585"/>
    </source>
</evidence>
<comment type="similarity">
    <text evidence="2">Belongs to the SCC4/mau-2 family.</text>
</comment>
<evidence type="ECO:0000256" key="1">
    <source>
        <dbReference type="ARBA" id="ARBA00004123"/>
    </source>
</evidence>
<evidence type="ECO:0000313" key="8">
    <source>
        <dbReference type="EMBL" id="KAJ1992182.1"/>
    </source>
</evidence>
<accession>A0ABQ8PPP2</accession>
<evidence type="ECO:0000256" key="5">
    <source>
        <dbReference type="ARBA" id="ARBA00022829"/>
    </source>
</evidence>
<reference evidence="8" key="1">
    <citation type="submission" date="2022-07" db="EMBL/GenBank/DDBJ databases">
        <title>Phylogenomic reconstructions and comparative analyses of Kickxellomycotina fungi.</title>
        <authorList>
            <person name="Reynolds N.K."/>
            <person name="Stajich J.E."/>
            <person name="Barry K."/>
            <person name="Grigoriev I.V."/>
            <person name="Crous P."/>
            <person name="Smith M.E."/>
        </authorList>
    </citation>
    <scope>NUCLEOTIDE SEQUENCE</scope>
    <source>
        <strain evidence="8">BCRC 34882</strain>
    </source>
</reference>
<keyword evidence="9" id="KW-1185">Reference proteome</keyword>
<name>A0ABQ8PPP2_9FUNG</name>
<dbReference type="PANTHER" id="PTHR21394">
    <property type="entry name" value="MAU2 CHROMATID COHESION FACTOR HOMOLOG"/>
    <property type="match status" value="1"/>
</dbReference>
<evidence type="ECO:0000313" key="9">
    <source>
        <dbReference type="Proteomes" id="UP001151295"/>
    </source>
</evidence>
<evidence type="ECO:0000256" key="6">
    <source>
        <dbReference type="ARBA" id="ARBA00023242"/>
    </source>
</evidence>
<keyword evidence="5" id="KW-0159">Chromosome partition</keyword>
<organism evidence="8 9">
    <name type="scientific">Coemansia umbellata</name>
    <dbReference type="NCBI Taxonomy" id="1424467"/>
    <lineage>
        <taxon>Eukaryota</taxon>
        <taxon>Fungi</taxon>
        <taxon>Fungi incertae sedis</taxon>
        <taxon>Zoopagomycota</taxon>
        <taxon>Kickxellomycotina</taxon>
        <taxon>Kickxellomycetes</taxon>
        <taxon>Kickxellales</taxon>
        <taxon>Kickxellaceae</taxon>
        <taxon>Coemansia</taxon>
    </lineage>
</organism>
<evidence type="ECO:0008006" key="10">
    <source>
        <dbReference type="Google" id="ProtNLM"/>
    </source>
</evidence>
<evidence type="ECO:0000256" key="3">
    <source>
        <dbReference type="ARBA" id="ARBA00022618"/>
    </source>
</evidence>
<comment type="subcellular location">
    <subcellularLocation>
        <location evidence="1">Nucleus</location>
    </subcellularLocation>
</comment>
<evidence type="ECO:0000256" key="4">
    <source>
        <dbReference type="ARBA" id="ARBA00022776"/>
    </source>
</evidence>
<keyword evidence="3" id="KW-0132">Cell division</keyword>
<keyword evidence="6" id="KW-0539">Nucleus</keyword>
<dbReference type="Pfam" id="PF10345">
    <property type="entry name" value="Cohesin_load"/>
    <property type="match status" value="1"/>
</dbReference>
<dbReference type="EMBL" id="JANBQD010000030">
    <property type="protein sequence ID" value="KAJ1992182.1"/>
    <property type="molecule type" value="Genomic_DNA"/>
</dbReference>
<evidence type="ECO:0000256" key="7">
    <source>
        <dbReference type="ARBA" id="ARBA00023306"/>
    </source>
</evidence>
<proteinExistence type="inferred from homology"/>